<dbReference type="EMBL" id="HBUE01258617">
    <property type="protein sequence ID" value="CAG6557795.1"/>
    <property type="molecule type" value="Transcribed_RNA"/>
</dbReference>
<dbReference type="EMBL" id="HBUE01023729">
    <property type="protein sequence ID" value="CAG6453734.1"/>
    <property type="molecule type" value="Transcribed_RNA"/>
</dbReference>
<evidence type="ECO:0000256" key="1">
    <source>
        <dbReference type="SAM" id="MobiDB-lite"/>
    </source>
</evidence>
<reference evidence="2" key="1">
    <citation type="submission" date="2021-05" db="EMBL/GenBank/DDBJ databases">
        <authorList>
            <person name="Alioto T."/>
            <person name="Alioto T."/>
            <person name="Gomez Garrido J."/>
        </authorList>
    </citation>
    <scope>NUCLEOTIDE SEQUENCE</scope>
</reference>
<proteinExistence type="predicted"/>
<protein>
    <submittedName>
        <fullName evidence="2">(northern house mosquito) hypothetical protein</fullName>
    </submittedName>
</protein>
<feature type="compositionally biased region" description="Basic and acidic residues" evidence="1">
    <location>
        <begin position="80"/>
        <end position="100"/>
    </location>
</feature>
<name>A0A8D8F1Q7_CULPI</name>
<feature type="region of interest" description="Disordered" evidence="1">
    <location>
        <begin position="68"/>
        <end position="114"/>
    </location>
</feature>
<dbReference type="EMBL" id="HBUE01153575">
    <property type="protein sequence ID" value="CAG6506479.1"/>
    <property type="molecule type" value="Transcribed_RNA"/>
</dbReference>
<sequence length="114" mass="12005">MLLAVRQGQNLLPPVPEEERAALPAMARGHRRKNGRSLVRGVRLRAALCQREGGPVRGHRLGGLGADAVHGRHGPAGLDGELRRSGLRETALRAGGDESGGKGTRGRSGSPLRL</sequence>
<evidence type="ECO:0000313" key="2">
    <source>
        <dbReference type="EMBL" id="CAG6453734.1"/>
    </source>
</evidence>
<organism evidence="2">
    <name type="scientific">Culex pipiens</name>
    <name type="common">House mosquito</name>
    <dbReference type="NCBI Taxonomy" id="7175"/>
    <lineage>
        <taxon>Eukaryota</taxon>
        <taxon>Metazoa</taxon>
        <taxon>Ecdysozoa</taxon>
        <taxon>Arthropoda</taxon>
        <taxon>Hexapoda</taxon>
        <taxon>Insecta</taxon>
        <taxon>Pterygota</taxon>
        <taxon>Neoptera</taxon>
        <taxon>Endopterygota</taxon>
        <taxon>Diptera</taxon>
        <taxon>Nematocera</taxon>
        <taxon>Culicoidea</taxon>
        <taxon>Culicidae</taxon>
        <taxon>Culicinae</taxon>
        <taxon>Culicini</taxon>
        <taxon>Culex</taxon>
        <taxon>Culex</taxon>
    </lineage>
</organism>
<dbReference type="AlphaFoldDB" id="A0A8D8F1Q7"/>
<accession>A0A8D8F1Q7</accession>